<reference evidence="3 4" key="1">
    <citation type="submission" date="2023-07" db="EMBL/GenBank/DDBJ databases">
        <authorList>
            <person name="Peeters C."/>
        </authorList>
    </citation>
    <scope>NUCLEOTIDE SEQUENCE [LARGE SCALE GENOMIC DNA]</scope>
    <source>
        <strain evidence="3 4">LMG 7141</strain>
    </source>
</reference>
<protein>
    <submittedName>
        <fullName evidence="3">Uncharacterized protein</fullName>
    </submittedName>
</protein>
<feature type="compositionally biased region" description="Polar residues" evidence="1">
    <location>
        <begin position="88"/>
        <end position="97"/>
    </location>
</feature>
<gene>
    <name evidence="3" type="ORF">LMG7141_01335</name>
</gene>
<accession>A0ABN9IHC1</accession>
<sequence length="97" mass="9709">MRQGLLAATLGLLATTGLAAPNAASGQGSAAGNQGASVSSHLQNGKVVPPPRPSVPTVIVPGMPRSLMREAEHGHSTGGTIVSPASVHRQNGNVWVD</sequence>
<feature type="chain" id="PRO_5047362539" evidence="2">
    <location>
        <begin position="20"/>
        <end position="97"/>
    </location>
</feature>
<evidence type="ECO:0000256" key="2">
    <source>
        <dbReference type="SAM" id="SignalP"/>
    </source>
</evidence>
<organism evidence="3 4">
    <name type="scientific">Ralstonia condita</name>
    <dbReference type="NCBI Taxonomy" id="3058600"/>
    <lineage>
        <taxon>Bacteria</taxon>
        <taxon>Pseudomonadati</taxon>
        <taxon>Pseudomonadota</taxon>
        <taxon>Betaproteobacteria</taxon>
        <taxon>Burkholderiales</taxon>
        <taxon>Burkholderiaceae</taxon>
        <taxon>Ralstonia</taxon>
    </lineage>
</organism>
<feature type="region of interest" description="Disordered" evidence="1">
    <location>
        <begin position="20"/>
        <end position="97"/>
    </location>
</feature>
<evidence type="ECO:0000313" key="4">
    <source>
        <dbReference type="Proteomes" id="UP001189616"/>
    </source>
</evidence>
<keyword evidence="4" id="KW-1185">Reference proteome</keyword>
<dbReference type="EMBL" id="CATYWO010000002">
    <property type="protein sequence ID" value="CAJ0782996.1"/>
    <property type="molecule type" value="Genomic_DNA"/>
</dbReference>
<evidence type="ECO:0000313" key="3">
    <source>
        <dbReference type="EMBL" id="CAJ0782996.1"/>
    </source>
</evidence>
<feature type="compositionally biased region" description="Low complexity" evidence="1">
    <location>
        <begin position="20"/>
        <end position="40"/>
    </location>
</feature>
<comment type="caution">
    <text evidence="3">The sequence shown here is derived from an EMBL/GenBank/DDBJ whole genome shotgun (WGS) entry which is preliminary data.</text>
</comment>
<dbReference type="Proteomes" id="UP001189616">
    <property type="component" value="Unassembled WGS sequence"/>
</dbReference>
<feature type="signal peptide" evidence="2">
    <location>
        <begin position="1"/>
        <end position="19"/>
    </location>
</feature>
<proteinExistence type="predicted"/>
<keyword evidence="2" id="KW-0732">Signal</keyword>
<evidence type="ECO:0000256" key="1">
    <source>
        <dbReference type="SAM" id="MobiDB-lite"/>
    </source>
</evidence>
<name>A0ABN9IHC1_9RALS</name>